<dbReference type="InterPro" id="IPR004498">
    <property type="entry name" value="Ribosomal_PrmA_MeTrfase"/>
</dbReference>
<comment type="function">
    <text evidence="6">Methylates ribosomal protein L11.</text>
</comment>
<dbReference type="PIRSF" id="PIRSF000401">
    <property type="entry name" value="RPL11_MTase"/>
    <property type="match status" value="1"/>
</dbReference>
<proteinExistence type="inferred from homology"/>
<organism evidence="7 8">
    <name type="scientific">Thiobacter aerophilum</name>
    <dbReference type="NCBI Taxonomy" id="3121275"/>
    <lineage>
        <taxon>Bacteria</taxon>
        <taxon>Pseudomonadati</taxon>
        <taxon>Pseudomonadota</taxon>
        <taxon>Betaproteobacteria</taxon>
        <taxon>Burkholderiales</taxon>
        <taxon>Thiobacteraceae</taxon>
        <taxon>Thiobacter</taxon>
    </lineage>
</organism>
<dbReference type="RefSeq" id="WP_347307748.1">
    <property type="nucleotide sequence ID" value="NZ_JBAJEX010000003.1"/>
</dbReference>
<dbReference type="SUPFAM" id="SSF53335">
    <property type="entry name" value="S-adenosyl-L-methionine-dependent methyltransferases"/>
    <property type="match status" value="1"/>
</dbReference>
<feature type="binding site" evidence="6">
    <location>
        <position position="237"/>
    </location>
    <ligand>
        <name>S-adenosyl-L-methionine</name>
        <dbReference type="ChEBI" id="CHEBI:59789"/>
    </ligand>
</feature>
<keyword evidence="2 6" id="KW-0963">Cytoplasm</keyword>
<keyword evidence="3 6" id="KW-0489">Methyltransferase</keyword>
<feature type="binding site" evidence="6">
    <location>
        <position position="198"/>
    </location>
    <ligand>
        <name>S-adenosyl-L-methionine</name>
        <dbReference type="ChEBI" id="CHEBI:59789"/>
    </ligand>
</feature>
<keyword evidence="8" id="KW-1185">Reference proteome</keyword>
<gene>
    <name evidence="6 7" type="primary">prmA</name>
    <name evidence="7" type="ORF">V6E02_05390</name>
</gene>
<comment type="caution">
    <text evidence="7">The sequence shown here is derived from an EMBL/GenBank/DDBJ whole genome shotgun (WGS) entry which is preliminary data.</text>
</comment>
<keyword evidence="7" id="KW-0687">Ribonucleoprotein</keyword>
<dbReference type="GO" id="GO:0008168">
    <property type="term" value="F:methyltransferase activity"/>
    <property type="evidence" value="ECO:0007669"/>
    <property type="project" value="UniProtKB-KW"/>
</dbReference>
<feature type="binding site" evidence="6">
    <location>
        <position position="176"/>
    </location>
    <ligand>
        <name>S-adenosyl-L-methionine</name>
        <dbReference type="ChEBI" id="CHEBI:59789"/>
    </ligand>
</feature>
<dbReference type="EMBL" id="JBAJEX010000003">
    <property type="protein sequence ID" value="MEO1766640.1"/>
    <property type="molecule type" value="Genomic_DNA"/>
</dbReference>
<evidence type="ECO:0000256" key="6">
    <source>
        <dbReference type="HAMAP-Rule" id="MF_00735"/>
    </source>
</evidence>
<dbReference type="Proteomes" id="UP001482231">
    <property type="component" value="Unassembled WGS sequence"/>
</dbReference>
<comment type="catalytic activity">
    <reaction evidence="6">
        <text>L-lysyl-[protein] + 3 S-adenosyl-L-methionine = N(6),N(6),N(6)-trimethyl-L-lysyl-[protein] + 3 S-adenosyl-L-homocysteine + 3 H(+)</text>
        <dbReference type="Rhea" id="RHEA:54192"/>
        <dbReference type="Rhea" id="RHEA-COMP:9752"/>
        <dbReference type="Rhea" id="RHEA-COMP:13826"/>
        <dbReference type="ChEBI" id="CHEBI:15378"/>
        <dbReference type="ChEBI" id="CHEBI:29969"/>
        <dbReference type="ChEBI" id="CHEBI:57856"/>
        <dbReference type="ChEBI" id="CHEBI:59789"/>
        <dbReference type="ChEBI" id="CHEBI:61961"/>
    </reaction>
</comment>
<dbReference type="GO" id="GO:0032259">
    <property type="term" value="P:methylation"/>
    <property type="evidence" value="ECO:0007669"/>
    <property type="project" value="UniProtKB-KW"/>
</dbReference>
<dbReference type="NCBIfam" id="TIGR00406">
    <property type="entry name" value="prmA"/>
    <property type="match status" value="1"/>
</dbReference>
<evidence type="ECO:0000256" key="5">
    <source>
        <dbReference type="ARBA" id="ARBA00022691"/>
    </source>
</evidence>
<evidence type="ECO:0000256" key="3">
    <source>
        <dbReference type="ARBA" id="ARBA00022603"/>
    </source>
</evidence>
<reference evidence="7 8" key="1">
    <citation type="submission" date="2024-02" db="EMBL/GenBank/DDBJ databases">
        <title>New thermophilic sulfur-oxidizing bacteria from a hot springs of the Uzon caldera (Kamchatka, Russia).</title>
        <authorList>
            <person name="Dukat A.M."/>
            <person name="Elcheninov A.G."/>
            <person name="Frolov E.N."/>
        </authorList>
    </citation>
    <scope>NUCLEOTIDE SEQUENCE [LARGE SCALE GENOMIC DNA]</scope>
    <source>
        <strain evidence="7 8">AK1</strain>
    </source>
</reference>
<dbReference type="EC" id="2.1.1.-" evidence="6"/>
<dbReference type="PANTHER" id="PTHR43648:SF1">
    <property type="entry name" value="ELECTRON TRANSFER FLAVOPROTEIN BETA SUBUNIT LYSINE METHYLTRANSFERASE"/>
    <property type="match status" value="1"/>
</dbReference>
<keyword evidence="5 6" id="KW-0949">S-adenosyl-L-methionine</keyword>
<evidence type="ECO:0000313" key="7">
    <source>
        <dbReference type="EMBL" id="MEO1766640.1"/>
    </source>
</evidence>
<dbReference type="InterPro" id="IPR050078">
    <property type="entry name" value="Ribosomal_L11_MeTrfase_PrmA"/>
</dbReference>
<evidence type="ECO:0000256" key="4">
    <source>
        <dbReference type="ARBA" id="ARBA00022679"/>
    </source>
</evidence>
<dbReference type="Gene3D" id="3.40.50.150">
    <property type="entry name" value="Vaccinia Virus protein VP39"/>
    <property type="match status" value="1"/>
</dbReference>
<keyword evidence="4 6" id="KW-0808">Transferase</keyword>
<name>A0ABV0EF49_9BURK</name>
<evidence type="ECO:0000256" key="2">
    <source>
        <dbReference type="ARBA" id="ARBA00022490"/>
    </source>
</evidence>
<dbReference type="HAMAP" id="MF_00735">
    <property type="entry name" value="Methyltr_PrmA"/>
    <property type="match status" value="1"/>
</dbReference>
<comment type="subcellular location">
    <subcellularLocation>
        <location evidence="6">Cytoplasm</location>
    </subcellularLocation>
</comment>
<accession>A0ABV0EF49</accession>
<evidence type="ECO:0000256" key="1">
    <source>
        <dbReference type="ARBA" id="ARBA00009741"/>
    </source>
</evidence>
<keyword evidence="7" id="KW-0689">Ribosomal protein</keyword>
<dbReference type="PANTHER" id="PTHR43648">
    <property type="entry name" value="ELECTRON TRANSFER FLAVOPROTEIN BETA SUBUNIT LYSINE METHYLTRANSFERASE"/>
    <property type="match status" value="1"/>
</dbReference>
<dbReference type="Pfam" id="PF06325">
    <property type="entry name" value="PrmA"/>
    <property type="match status" value="1"/>
</dbReference>
<dbReference type="CDD" id="cd02440">
    <property type="entry name" value="AdoMet_MTases"/>
    <property type="match status" value="1"/>
</dbReference>
<protein>
    <recommendedName>
        <fullName evidence="6">Ribosomal protein L11 methyltransferase</fullName>
        <shortName evidence="6">L11 Mtase</shortName>
        <ecNumber evidence="6">2.1.1.-</ecNumber>
    </recommendedName>
</protein>
<comment type="similarity">
    <text evidence="1 6">Belongs to the methyltransferase superfamily. PrmA family.</text>
</comment>
<feature type="binding site" evidence="6">
    <location>
        <position position="155"/>
    </location>
    <ligand>
        <name>S-adenosyl-L-methionine</name>
        <dbReference type="ChEBI" id="CHEBI:59789"/>
    </ligand>
</feature>
<dbReference type="GO" id="GO:0005840">
    <property type="term" value="C:ribosome"/>
    <property type="evidence" value="ECO:0007669"/>
    <property type="project" value="UniProtKB-KW"/>
</dbReference>
<dbReference type="InterPro" id="IPR029063">
    <property type="entry name" value="SAM-dependent_MTases_sf"/>
</dbReference>
<sequence>MAWQILKIHTDAASAERLSDALLERGALSAGIEDAHAGTAAEQALFGEPEGQPGGQSPPSLWQDSLVTALFPPQVDVGSALAAAAQAAGLPTPACEVEALPEQDWVRLTQSQFEPISISPRLWIVPSWHRAPDPAAINLVLDPGLAFGTGSHPTTRLCLEWLDEALTPGASVLDYGCGSGILAIAAKKLGAGEVAGVDIDPQAVAAARENAAANGVAIAFALPGELSGAQYDVVLANILANPLRLLAPALAAAVRPGGTIVLSGLLAQQAEEMNALYAQWFAMAPPVYQEGWARLTGVRRP</sequence>
<evidence type="ECO:0000313" key="8">
    <source>
        <dbReference type="Proteomes" id="UP001482231"/>
    </source>
</evidence>